<keyword evidence="2" id="KW-1185">Reference proteome</keyword>
<sequence length="68" mass="7835">MYITEDRVQYMSIVYQHKPKLVNASLTLSEKKLCGGDVGWTRMSPHRVCGMDQPGLVQHDSIIHHLVW</sequence>
<protein>
    <submittedName>
        <fullName evidence="1">Uncharacterized protein</fullName>
    </submittedName>
</protein>
<dbReference type="AlphaFoldDB" id="A0AAE0YXB4"/>
<dbReference type="EMBL" id="JAWDGP010005213">
    <property type="protein sequence ID" value="KAK3758767.1"/>
    <property type="molecule type" value="Genomic_DNA"/>
</dbReference>
<organism evidence="1 2">
    <name type="scientific">Elysia crispata</name>
    <name type="common">lettuce slug</name>
    <dbReference type="NCBI Taxonomy" id="231223"/>
    <lineage>
        <taxon>Eukaryota</taxon>
        <taxon>Metazoa</taxon>
        <taxon>Spiralia</taxon>
        <taxon>Lophotrochozoa</taxon>
        <taxon>Mollusca</taxon>
        <taxon>Gastropoda</taxon>
        <taxon>Heterobranchia</taxon>
        <taxon>Euthyneura</taxon>
        <taxon>Panpulmonata</taxon>
        <taxon>Sacoglossa</taxon>
        <taxon>Placobranchoidea</taxon>
        <taxon>Plakobranchidae</taxon>
        <taxon>Elysia</taxon>
    </lineage>
</organism>
<dbReference type="Proteomes" id="UP001283361">
    <property type="component" value="Unassembled WGS sequence"/>
</dbReference>
<name>A0AAE0YXB4_9GAST</name>
<evidence type="ECO:0000313" key="1">
    <source>
        <dbReference type="EMBL" id="KAK3758767.1"/>
    </source>
</evidence>
<comment type="caution">
    <text evidence="1">The sequence shown here is derived from an EMBL/GenBank/DDBJ whole genome shotgun (WGS) entry which is preliminary data.</text>
</comment>
<evidence type="ECO:0000313" key="2">
    <source>
        <dbReference type="Proteomes" id="UP001283361"/>
    </source>
</evidence>
<accession>A0AAE0YXB4</accession>
<gene>
    <name evidence="1" type="ORF">RRG08_047766</name>
</gene>
<proteinExistence type="predicted"/>
<reference evidence="1" key="1">
    <citation type="journal article" date="2023" name="G3 (Bethesda)">
        <title>A reference genome for the long-term kleptoplast-retaining sea slug Elysia crispata morphotype clarki.</title>
        <authorList>
            <person name="Eastman K.E."/>
            <person name="Pendleton A.L."/>
            <person name="Shaikh M.A."/>
            <person name="Suttiyut T."/>
            <person name="Ogas R."/>
            <person name="Tomko P."/>
            <person name="Gavelis G."/>
            <person name="Widhalm J.R."/>
            <person name="Wisecaver J.H."/>
        </authorList>
    </citation>
    <scope>NUCLEOTIDE SEQUENCE</scope>
    <source>
        <strain evidence="1">ECLA1</strain>
    </source>
</reference>